<keyword evidence="14" id="KW-1185">Reference proteome</keyword>
<evidence type="ECO:0000256" key="2">
    <source>
        <dbReference type="ARBA" id="ARBA00004936"/>
    </source>
</evidence>
<feature type="transmembrane region" description="Helical" evidence="11">
    <location>
        <begin position="124"/>
        <end position="142"/>
    </location>
</feature>
<evidence type="ECO:0000256" key="11">
    <source>
        <dbReference type="SAM" id="Phobius"/>
    </source>
</evidence>
<feature type="domain" description="Sulfatase N-terminal" evidence="12">
    <location>
        <begin position="251"/>
        <end position="534"/>
    </location>
</feature>
<reference evidence="13 14" key="1">
    <citation type="submission" date="2018-01" db="EMBL/GenBank/DDBJ databases">
        <title>Genome Sequencing and Assembly of Anaerobacter polyendosporus strain CT4.</title>
        <authorList>
            <person name="Tachaapaikoon C."/>
            <person name="Sutheeworapong S."/>
            <person name="Jenjaroenpun P."/>
            <person name="Wongsurawat T."/>
            <person name="Nookeaw I."/>
            <person name="Cheawchanlertfa P."/>
            <person name="Kosugi A."/>
            <person name="Cheevadhanarak S."/>
            <person name="Ratanakhanokchai K."/>
        </authorList>
    </citation>
    <scope>NUCLEOTIDE SEQUENCE [LARGE SCALE GENOMIC DNA]</scope>
    <source>
        <strain evidence="13 14">CT4</strain>
    </source>
</reference>
<gene>
    <name evidence="13" type="ORF">C1I91_01335</name>
</gene>
<evidence type="ECO:0000256" key="1">
    <source>
        <dbReference type="ARBA" id="ARBA00004651"/>
    </source>
</evidence>
<dbReference type="RefSeq" id="WP_128210878.1">
    <property type="nucleotide sequence ID" value="NZ_CP025746.1"/>
</dbReference>
<dbReference type="InterPro" id="IPR017850">
    <property type="entry name" value="Alkaline_phosphatase_core_sf"/>
</dbReference>
<dbReference type="OrthoDB" id="5901192at2"/>
<comment type="similarity">
    <text evidence="3">Belongs to the LTA synthase family.</text>
</comment>
<evidence type="ECO:0000256" key="10">
    <source>
        <dbReference type="PIRSR" id="PIRSR005091-3"/>
    </source>
</evidence>
<keyword evidence="6 11" id="KW-1133">Transmembrane helix</keyword>
<dbReference type="SUPFAM" id="SSF53649">
    <property type="entry name" value="Alkaline phosphatase-like"/>
    <property type="match status" value="1"/>
</dbReference>
<accession>A0A3R5U732</accession>
<dbReference type="Proteomes" id="UP000286268">
    <property type="component" value="Chromosome"/>
</dbReference>
<keyword evidence="7 11" id="KW-0472">Membrane</keyword>
<proteinExistence type="inferred from homology"/>
<dbReference type="GO" id="GO:0005886">
    <property type="term" value="C:plasma membrane"/>
    <property type="evidence" value="ECO:0007669"/>
    <property type="project" value="UniProtKB-SubCell"/>
</dbReference>
<evidence type="ECO:0000256" key="6">
    <source>
        <dbReference type="ARBA" id="ARBA00022989"/>
    </source>
</evidence>
<dbReference type="AlphaFoldDB" id="A0A3R5U732"/>
<comment type="subcellular location">
    <subcellularLocation>
        <location evidence="1">Cell membrane</location>
        <topology evidence="1">Multi-pass membrane protein</topology>
    </subcellularLocation>
</comment>
<feature type="binding site" evidence="10">
    <location>
        <position position="475"/>
    </location>
    <ligand>
        <name>Mn(2+)</name>
        <dbReference type="ChEBI" id="CHEBI:29035"/>
    </ligand>
</feature>
<evidence type="ECO:0000259" key="12">
    <source>
        <dbReference type="Pfam" id="PF00884"/>
    </source>
</evidence>
<feature type="binding site" evidence="10">
    <location>
        <position position="474"/>
    </location>
    <ligand>
        <name>Mn(2+)</name>
        <dbReference type="ChEBI" id="CHEBI:29035"/>
    </ligand>
</feature>
<dbReference type="Gene3D" id="3.30.1120.170">
    <property type="match status" value="1"/>
</dbReference>
<keyword evidence="5 11" id="KW-0812">Transmembrane</keyword>
<dbReference type="Gene3D" id="3.40.720.10">
    <property type="entry name" value="Alkaline Phosphatase, subunit A"/>
    <property type="match status" value="1"/>
</dbReference>
<keyword evidence="4" id="KW-1003">Cell membrane</keyword>
<feature type="transmembrane region" description="Helical" evidence="11">
    <location>
        <begin position="46"/>
        <end position="64"/>
    </location>
</feature>
<dbReference type="InterPro" id="IPR012160">
    <property type="entry name" value="LtaS-like"/>
</dbReference>
<protein>
    <submittedName>
        <fullName evidence="13">LTA synthase family protein</fullName>
    </submittedName>
</protein>
<feature type="binding site" evidence="9">
    <location>
        <position position="414"/>
    </location>
    <ligand>
        <name>substrate</name>
    </ligand>
</feature>
<dbReference type="Pfam" id="PF00884">
    <property type="entry name" value="Sulfatase"/>
    <property type="match status" value="1"/>
</dbReference>
<dbReference type="PANTHER" id="PTHR47371:SF3">
    <property type="entry name" value="PHOSPHOGLYCEROL TRANSFERASE I"/>
    <property type="match status" value="1"/>
</dbReference>
<name>A0A3R5U732_9CLOT</name>
<feature type="transmembrane region" description="Helical" evidence="11">
    <location>
        <begin position="154"/>
        <end position="173"/>
    </location>
</feature>
<evidence type="ECO:0000313" key="13">
    <source>
        <dbReference type="EMBL" id="QAA30425.1"/>
    </source>
</evidence>
<dbReference type="InterPro" id="IPR000917">
    <property type="entry name" value="Sulfatase_N"/>
</dbReference>
<feature type="transmembrane region" description="Helical" evidence="11">
    <location>
        <begin position="12"/>
        <end position="34"/>
    </location>
</feature>
<feature type="transmembrane region" description="Helical" evidence="11">
    <location>
        <begin position="71"/>
        <end position="93"/>
    </location>
</feature>
<dbReference type="InterPro" id="IPR050448">
    <property type="entry name" value="OpgB/LTA_synthase_biosynth"/>
</dbReference>
<dbReference type="EMBL" id="CP025746">
    <property type="protein sequence ID" value="QAA30425.1"/>
    <property type="molecule type" value="Genomic_DNA"/>
</dbReference>
<feature type="binding site" evidence="10">
    <location>
        <position position="259"/>
    </location>
    <ligand>
        <name>Mn(2+)</name>
        <dbReference type="ChEBI" id="CHEBI:29035"/>
    </ligand>
</feature>
<evidence type="ECO:0000256" key="3">
    <source>
        <dbReference type="ARBA" id="ARBA00009983"/>
    </source>
</evidence>
<evidence type="ECO:0000313" key="14">
    <source>
        <dbReference type="Proteomes" id="UP000286268"/>
    </source>
</evidence>
<dbReference type="CDD" id="cd16015">
    <property type="entry name" value="LTA_synthase"/>
    <property type="match status" value="1"/>
</dbReference>
<dbReference type="GO" id="GO:0046872">
    <property type="term" value="F:metal ion binding"/>
    <property type="evidence" value="ECO:0007669"/>
    <property type="project" value="UniProtKB-KW"/>
</dbReference>
<dbReference type="PANTHER" id="PTHR47371">
    <property type="entry name" value="LIPOTEICHOIC ACID SYNTHASE"/>
    <property type="match status" value="1"/>
</dbReference>
<organism evidence="13 14">
    <name type="scientific">Clostridium manihotivorum</name>
    <dbReference type="NCBI Taxonomy" id="2320868"/>
    <lineage>
        <taxon>Bacteria</taxon>
        <taxon>Bacillati</taxon>
        <taxon>Bacillota</taxon>
        <taxon>Clostridia</taxon>
        <taxon>Eubacteriales</taxon>
        <taxon>Clostridiaceae</taxon>
        <taxon>Clostridium</taxon>
    </lineage>
</organism>
<evidence type="ECO:0000256" key="7">
    <source>
        <dbReference type="ARBA" id="ARBA00023136"/>
    </source>
</evidence>
<sequence length="601" mass="69727">MKSRLINLKNWFRELNIISIIIKTILFTSLFYSQDASSIGGLNRDYIVLIYKISIITLLISVSYMMKEKKAVVYCFFLNIIYTLIMILDLWYYRGNFSFWGIKFIFYKDLFNPYGSALINFKPIDVIFVVDIVVFIALFLFRRNSSNIPSRKKVFLGMLLLSLLSIITIEYLVDVKDITKGDIKLFKRQWSYKINMMSLGPVAYHVFEAYDTVNKLERKKDDKEISQVKQWIKDNKETVPDNEYKGIFKGKNVIFLQIESMENFVINKKAGGQEITPNLNKMLNNSLYFDNIFEQNNGGNSIDCDMLVNTSVFTLGDRITFLDEGQVNYYSLPKLLKKNGYYTVSAKVDQGGDWNWGETHKLLGFDEKWDYTKFKHDEYVGFGLSDRTFLTQLSDKIKALPKPFYLMAATESSHGPFNIDKDHRYLSLPENIDKNFLGGYFQSLNYSDKQIGMFVDKLQNEGLLDNTVLVIYGDHCGVHKYYNDKIKDLNYDGNWWEGYDRRIPLIIYSKGMSGKVIHSYGGQVDFMPTISYLIGNEDKSYMDYAMGRILVNTKKNSTIVKTGDLKGTPSNDAEKKHVEDSYSIGRKYILNEYYKSQGEAK</sequence>
<dbReference type="KEGG" id="cmah:C1I91_01335"/>
<evidence type="ECO:0000256" key="5">
    <source>
        <dbReference type="ARBA" id="ARBA00022692"/>
    </source>
</evidence>
<evidence type="ECO:0000256" key="8">
    <source>
        <dbReference type="PIRSR" id="PIRSR005091-1"/>
    </source>
</evidence>
<evidence type="ECO:0000256" key="4">
    <source>
        <dbReference type="ARBA" id="ARBA00022475"/>
    </source>
</evidence>
<comment type="pathway">
    <text evidence="2">Cell wall biogenesis; lipoteichoic acid biosynthesis.</text>
</comment>
<feature type="active site" evidence="8">
    <location>
        <position position="301"/>
    </location>
</feature>
<dbReference type="PIRSF" id="PIRSF005091">
    <property type="entry name" value="Mmb_sulf_HI1246"/>
    <property type="match status" value="1"/>
</dbReference>
<keyword evidence="9" id="KW-0464">Manganese</keyword>
<keyword evidence="9" id="KW-0479">Metal-binding</keyword>
<evidence type="ECO:0000256" key="9">
    <source>
        <dbReference type="PIRSR" id="PIRSR005091-2"/>
    </source>
</evidence>